<feature type="transmembrane region" description="Helical" evidence="7">
    <location>
        <begin position="409"/>
        <end position="431"/>
    </location>
</feature>
<evidence type="ECO:0000256" key="4">
    <source>
        <dbReference type="ARBA" id="ARBA00022989"/>
    </source>
</evidence>
<sequence length="542" mass="59238">MFARVFWHLSYKRRVGNTSKEYAASSWSLNTLLASEMDNKIEPSASTVGVPSPAVPSLDVDEAHRYLQEHAHAGSAGYDMARVMRKVDWRLTPLLFFSYFFQALDKQALSYAAVMGMPKDLNLKGDDFSNAATALFVALLVTQVPTAYALNKLPAAKWLAFTSVLWGIATALTATAHNYRWLMAARILMGVFEAAVLPSVTMICSQYYRKDKSGFRFTLWGAAIGSSFVIGALLSYGFQHIHHAALASWRILFLVLGCVSTVFGLALFWLLPDTPMKARYLTDAEKVAILQYVAANKTGVRCSSFKFAQLVEIIRDPQIWMSTILTTVVMLSTGFTLSYTAPVIAGFGFPAPYAALLVAPGGVVTLLSSWLAGYLLNTGMPRAVVVAALYVPVVVGASLLAFAPVTNRAASLTGIYLVSCSTAAYCVMYQWASANVAGRTKRTAIMGLITAGFAAGALIAPQTFRDQEAPHFMSAKITLFATQLASVILAGLWGAYYCLVNRHRNSRYGSATLLRHDEAASMQAEVWENITDRERKSFRYVP</sequence>
<dbReference type="InterPro" id="IPR036259">
    <property type="entry name" value="MFS_trans_sf"/>
</dbReference>
<comment type="subcellular location">
    <subcellularLocation>
        <location evidence="1">Membrane</location>
        <topology evidence="1">Multi-pass membrane protein</topology>
    </subcellularLocation>
</comment>
<keyword evidence="5 7" id="KW-0472">Membrane</keyword>
<keyword evidence="4 7" id="KW-1133">Transmembrane helix</keyword>
<evidence type="ECO:0000313" key="10">
    <source>
        <dbReference type="Proteomes" id="UP000756132"/>
    </source>
</evidence>
<evidence type="ECO:0000256" key="1">
    <source>
        <dbReference type="ARBA" id="ARBA00004141"/>
    </source>
</evidence>
<feature type="transmembrane region" description="Helical" evidence="7">
    <location>
        <begin position="480"/>
        <end position="499"/>
    </location>
</feature>
<evidence type="ECO:0000256" key="7">
    <source>
        <dbReference type="SAM" id="Phobius"/>
    </source>
</evidence>
<dbReference type="PANTHER" id="PTHR43791:SF40">
    <property type="entry name" value="THIAMINE PATHWAY TRANSPORTER THI73"/>
    <property type="match status" value="1"/>
</dbReference>
<dbReference type="GO" id="GO:0022857">
    <property type="term" value="F:transmembrane transporter activity"/>
    <property type="evidence" value="ECO:0007669"/>
    <property type="project" value="InterPro"/>
</dbReference>
<dbReference type="GeneID" id="71984428"/>
<dbReference type="KEGG" id="ffu:CLAFUR5_04550"/>
<evidence type="ECO:0000256" key="5">
    <source>
        <dbReference type="ARBA" id="ARBA00023136"/>
    </source>
</evidence>
<dbReference type="InterPro" id="IPR020846">
    <property type="entry name" value="MFS_dom"/>
</dbReference>
<accession>A0A9Q8LGD7</accession>
<proteinExistence type="inferred from homology"/>
<organism evidence="9 10">
    <name type="scientific">Passalora fulva</name>
    <name type="common">Tomato leaf mold</name>
    <name type="synonym">Cladosporium fulvum</name>
    <dbReference type="NCBI Taxonomy" id="5499"/>
    <lineage>
        <taxon>Eukaryota</taxon>
        <taxon>Fungi</taxon>
        <taxon>Dikarya</taxon>
        <taxon>Ascomycota</taxon>
        <taxon>Pezizomycotina</taxon>
        <taxon>Dothideomycetes</taxon>
        <taxon>Dothideomycetidae</taxon>
        <taxon>Mycosphaerellales</taxon>
        <taxon>Mycosphaerellaceae</taxon>
        <taxon>Fulvia</taxon>
    </lineage>
</organism>
<reference evidence="9" key="1">
    <citation type="submission" date="2021-12" db="EMBL/GenBank/DDBJ databases">
        <authorList>
            <person name="Zaccaron A."/>
            <person name="Stergiopoulos I."/>
        </authorList>
    </citation>
    <scope>NUCLEOTIDE SEQUENCE</scope>
    <source>
        <strain evidence="9">Race5_Kim</strain>
    </source>
</reference>
<feature type="transmembrane region" description="Helical" evidence="7">
    <location>
        <begin position="134"/>
        <end position="151"/>
    </location>
</feature>
<dbReference type="Proteomes" id="UP000756132">
    <property type="component" value="Chromosome 4"/>
</dbReference>
<feature type="transmembrane region" description="Helical" evidence="7">
    <location>
        <begin position="94"/>
        <end position="114"/>
    </location>
</feature>
<keyword evidence="3 7" id="KW-0812">Transmembrane</keyword>
<dbReference type="PROSITE" id="PS50850">
    <property type="entry name" value="MFS"/>
    <property type="match status" value="1"/>
</dbReference>
<feature type="transmembrane region" description="Helical" evidence="7">
    <location>
        <begin position="183"/>
        <end position="205"/>
    </location>
</feature>
<feature type="transmembrane region" description="Helical" evidence="7">
    <location>
        <begin position="319"/>
        <end position="341"/>
    </location>
</feature>
<dbReference type="Pfam" id="PF07690">
    <property type="entry name" value="MFS_1"/>
    <property type="match status" value="1"/>
</dbReference>
<dbReference type="SUPFAM" id="SSF103473">
    <property type="entry name" value="MFS general substrate transporter"/>
    <property type="match status" value="1"/>
</dbReference>
<keyword evidence="2" id="KW-0813">Transport</keyword>
<evidence type="ECO:0000256" key="6">
    <source>
        <dbReference type="ARBA" id="ARBA00037968"/>
    </source>
</evidence>
<evidence type="ECO:0000256" key="3">
    <source>
        <dbReference type="ARBA" id="ARBA00022692"/>
    </source>
</evidence>
<dbReference type="PANTHER" id="PTHR43791">
    <property type="entry name" value="PERMEASE-RELATED"/>
    <property type="match status" value="1"/>
</dbReference>
<feature type="domain" description="Major facilitator superfamily (MFS) profile" evidence="8">
    <location>
        <begin position="91"/>
        <end position="542"/>
    </location>
</feature>
<dbReference type="RefSeq" id="XP_047761266.1">
    <property type="nucleotide sequence ID" value="XM_047903698.1"/>
</dbReference>
<feature type="transmembrane region" description="Helical" evidence="7">
    <location>
        <begin position="251"/>
        <end position="271"/>
    </location>
</feature>
<protein>
    <submittedName>
        <fullName evidence="9">Thiamine pathway transporter THI73</fullName>
    </submittedName>
</protein>
<reference evidence="9" key="2">
    <citation type="journal article" date="2022" name="Microb. Genom.">
        <title>A chromosome-scale genome assembly of the tomato pathogen Cladosporium fulvum reveals a compartmentalized genome architecture and the presence of a dispensable chromosome.</title>
        <authorList>
            <person name="Zaccaron A.Z."/>
            <person name="Chen L.H."/>
            <person name="Samaras A."/>
            <person name="Stergiopoulos I."/>
        </authorList>
    </citation>
    <scope>NUCLEOTIDE SEQUENCE</scope>
    <source>
        <strain evidence="9">Race5_Kim</strain>
    </source>
</reference>
<dbReference type="GO" id="GO:0016020">
    <property type="term" value="C:membrane"/>
    <property type="evidence" value="ECO:0007669"/>
    <property type="project" value="UniProtKB-SubCell"/>
</dbReference>
<evidence type="ECO:0000313" key="9">
    <source>
        <dbReference type="EMBL" id="UJO16900.1"/>
    </source>
</evidence>
<dbReference type="EMBL" id="CP090166">
    <property type="protein sequence ID" value="UJO16900.1"/>
    <property type="molecule type" value="Genomic_DNA"/>
</dbReference>
<feature type="transmembrane region" description="Helical" evidence="7">
    <location>
        <begin position="383"/>
        <end position="403"/>
    </location>
</feature>
<comment type="similarity">
    <text evidence="6">Belongs to the major facilitator superfamily. Allantoate permease family.</text>
</comment>
<evidence type="ECO:0000259" key="8">
    <source>
        <dbReference type="PROSITE" id="PS50850"/>
    </source>
</evidence>
<feature type="transmembrane region" description="Helical" evidence="7">
    <location>
        <begin position="353"/>
        <end position="376"/>
    </location>
</feature>
<feature type="transmembrane region" description="Helical" evidence="7">
    <location>
        <begin position="217"/>
        <end position="239"/>
    </location>
</feature>
<dbReference type="OrthoDB" id="6730379at2759"/>
<name>A0A9Q8LGD7_PASFU</name>
<dbReference type="InterPro" id="IPR011701">
    <property type="entry name" value="MFS"/>
</dbReference>
<gene>
    <name evidence="9" type="ORF">CLAFUR5_04550</name>
</gene>
<feature type="transmembrane region" description="Helical" evidence="7">
    <location>
        <begin position="443"/>
        <end position="460"/>
    </location>
</feature>
<keyword evidence="10" id="KW-1185">Reference proteome</keyword>
<evidence type="ECO:0000256" key="2">
    <source>
        <dbReference type="ARBA" id="ARBA00022448"/>
    </source>
</evidence>
<feature type="transmembrane region" description="Helical" evidence="7">
    <location>
        <begin position="158"/>
        <end position="177"/>
    </location>
</feature>
<dbReference type="AlphaFoldDB" id="A0A9Q8LGD7"/>
<dbReference type="FunFam" id="1.20.1250.20:FF:000064">
    <property type="entry name" value="MFS allantoate transporter"/>
    <property type="match status" value="1"/>
</dbReference>
<dbReference type="Gene3D" id="1.20.1250.20">
    <property type="entry name" value="MFS general substrate transporter like domains"/>
    <property type="match status" value="2"/>
</dbReference>